<feature type="transmembrane region" description="Helical" evidence="5">
    <location>
        <begin position="151"/>
        <end position="171"/>
    </location>
</feature>
<dbReference type="EMBL" id="MPUH01000222">
    <property type="protein sequence ID" value="OMJ85912.1"/>
    <property type="molecule type" value="Genomic_DNA"/>
</dbReference>
<dbReference type="AlphaFoldDB" id="A0A1R2CA87"/>
<gene>
    <name evidence="6" type="ORF">SteCoe_12688</name>
</gene>
<comment type="caution">
    <text evidence="6">The sequence shown here is derived from an EMBL/GenBank/DDBJ whole genome shotgun (WGS) entry which is preliminary data.</text>
</comment>
<dbReference type="PANTHER" id="PTHR23291">
    <property type="entry name" value="BAX INHIBITOR-RELATED"/>
    <property type="match status" value="1"/>
</dbReference>
<proteinExistence type="inferred from homology"/>
<name>A0A1R2CA87_9CILI</name>
<evidence type="ECO:0000256" key="3">
    <source>
        <dbReference type="ARBA" id="ARBA00022989"/>
    </source>
</evidence>
<dbReference type="OrthoDB" id="7933078at2759"/>
<dbReference type="InterPro" id="IPR006214">
    <property type="entry name" value="Bax_inhibitor_1-related"/>
</dbReference>
<evidence type="ECO:0000256" key="4">
    <source>
        <dbReference type="ARBA" id="ARBA00023136"/>
    </source>
</evidence>
<evidence type="ECO:0000256" key="5">
    <source>
        <dbReference type="RuleBase" id="RU004379"/>
    </source>
</evidence>
<dbReference type="PANTHER" id="PTHR23291:SF47">
    <property type="entry name" value="TRANSMEMBRANE BAX INHIBITOR MOTIF CONTAINING 7"/>
    <property type="match status" value="1"/>
</dbReference>
<feature type="transmembrane region" description="Helical" evidence="5">
    <location>
        <begin position="206"/>
        <end position="227"/>
    </location>
</feature>
<comment type="similarity">
    <text evidence="5">Belongs to the BI1 family.</text>
</comment>
<feature type="transmembrane region" description="Helical" evidence="5">
    <location>
        <begin position="267"/>
        <end position="286"/>
    </location>
</feature>
<dbReference type="Proteomes" id="UP000187209">
    <property type="component" value="Unassembled WGS sequence"/>
</dbReference>
<evidence type="ECO:0000256" key="1">
    <source>
        <dbReference type="ARBA" id="ARBA00004141"/>
    </source>
</evidence>
<evidence type="ECO:0000256" key="2">
    <source>
        <dbReference type="ARBA" id="ARBA00022692"/>
    </source>
</evidence>
<sequence>MKKLDYIENSPDKHKQNIQPEEQKQFIKEIKNTKVIPINEELECTLNHGSMSSSISKRLSNIKSKLLSFNSERMTTDLNNRYTFIRNVFLLLCFQSVTSIVFAVIALLNNKIENFIKDTNMLIIIASSTLGLIGLLMLVLKRIFKFSILKWIIFAIFILAKSILAAYALVVTLSYDLIILDTTYCGVCLSLAIYSIFSKIFFENKAALLIALLSCTIIFVVSLAITQEYYIRMIYIYFGILIFSIFTVYDIQLIAGGRISEFTYDDFVPTSLIVFIEIIAILFYIAKLLFKPI</sequence>
<keyword evidence="3 5" id="KW-1133">Transmembrane helix</keyword>
<protein>
    <submittedName>
        <fullName evidence="6">Uncharacterized protein</fullName>
    </submittedName>
</protein>
<feature type="transmembrane region" description="Helical" evidence="5">
    <location>
        <begin position="88"/>
        <end position="108"/>
    </location>
</feature>
<dbReference type="Pfam" id="PF01027">
    <property type="entry name" value="Bax1-I"/>
    <property type="match status" value="1"/>
</dbReference>
<keyword evidence="7" id="KW-1185">Reference proteome</keyword>
<evidence type="ECO:0000313" key="7">
    <source>
        <dbReference type="Proteomes" id="UP000187209"/>
    </source>
</evidence>
<accession>A0A1R2CA87</accession>
<keyword evidence="2 5" id="KW-0812">Transmembrane</keyword>
<reference evidence="6 7" key="1">
    <citation type="submission" date="2016-11" db="EMBL/GenBank/DDBJ databases">
        <title>The macronuclear genome of Stentor coeruleus: a giant cell with tiny introns.</title>
        <authorList>
            <person name="Slabodnick M."/>
            <person name="Ruby J.G."/>
            <person name="Reiff S.B."/>
            <person name="Swart E.C."/>
            <person name="Gosai S."/>
            <person name="Prabakaran S."/>
            <person name="Witkowska E."/>
            <person name="Larue G.E."/>
            <person name="Fisher S."/>
            <person name="Freeman R.M."/>
            <person name="Gunawardena J."/>
            <person name="Chu W."/>
            <person name="Stover N.A."/>
            <person name="Gregory B.D."/>
            <person name="Nowacki M."/>
            <person name="Derisi J."/>
            <person name="Roy S.W."/>
            <person name="Marshall W.F."/>
            <person name="Sood P."/>
        </authorList>
    </citation>
    <scope>NUCLEOTIDE SEQUENCE [LARGE SCALE GENOMIC DNA]</scope>
    <source>
        <strain evidence="6">WM001</strain>
    </source>
</reference>
<comment type="subcellular location">
    <subcellularLocation>
        <location evidence="1">Membrane</location>
        <topology evidence="1">Multi-pass membrane protein</topology>
    </subcellularLocation>
</comment>
<keyword evidence="4 5" id="KW-0472">Membrane</keyword>
<dbReference type="GO" id="GO:0016020">
    <property type="term" value="C:membrane"/>
    <property type="evidence" value="ECO:0007669"/>
    <property type="project" value="UniProtKB-SubCell"/>
</dbReference>
<feature type="transmembrane region" description="Helical" evidence="5">
    <location>
        <begin position="233"/>
        <end position="255"/>
    </location>
</feature>
<evidence type="ECO:0000313" key="6">
    <source>
        <dbReference type="EMBL" id="OMJ85912.1"/>
    </source>
</evidence>
<feature type="transmembrane region" description="Helical" evidence="5">
    <location>
        <begin position="120"/>
        <end position="139"/>
    </location>
</feature>
<organism evidence="6 7">
    <name type="scientific">Stentor coeruleus</name>
    <dbReference type="NCBI Taxonomy" id="5963"/>
    <lineage>
        <taxon>Eukaryota</taxon>
        <taxon>Sar</taxon>
        <taxon>Alveolata</taxon>
        <taxon>Ciliophora</taxon>
        <taxon>Postciliodesmatophora</taxon>
        <taxon>Heterotrichea</taxon>
        <taxon>Heterotrichida</taxon>
        <taxon>Stentoridae</taxon>
        <taxon>Stentor</taxon>
    </lineage>
</organism>